<dbReference type="Proteomes" id="UP000499080">
    <property type="component" value="Unassembled WGS sequence"/>
</dbReference>
<comment type="caution">
    <text evidence="1">The sequence shown here is derived from an EMBL/GenBank/DDBJ whole genome shotgun (WGS) entry which is preliminary data.</text>
</comment>
<evidence type="ECO:0000313" key="2">
    <source>
        <dbReference type="Proteomes" id="UP000499080"/>
    </source>
</evidence>
<reference evidence="1 2" key="1">
    <citation type="journal article" date="2019" name="Sci. Rep.">
        <title>Orb-weaving spider Araneus ventricosus genome elucidates the spidroin gene catalogue.</title>
        <authorList>
            <person name="Kono N."/>
            <person name="Nakamura H."/>
            <person name="Ohtoshi R."/>
            <person name="Moran D.A.P."/>
            <person name="Shinohara A."/>
            <person name="Yoshida Y."/>
            <person name="Fujiwara M."/>
            <person name="Mori M."/>
            <person name="Tomita M."/>
            <person name="Arakawa K."/>
        </authorList>
    </citation>
    <scope>NUCLEOTIDE SEQUENCE [LARGE SCALE GENOMIC DNA]</scope>
</reference>
<name>A0A4Y2VUK6_ARAVE</name>
<accession>A0A4Y2VUK6</accession>
<gene>
    <name evidence="1" type="ORF">AVEN_5317_1</name>
</gene>
<proteinExistence type="predicted"/>
<protein>
    <submittedName>
        <fullName evidence="1">Uncharacterized protein</fullName>
    </submittedName>
</protein>
<keyword evidence="2" id="KW-1185">Reference proteome</keyword>
<dbReference type="EMBL" id="BGPR01052226">
    <property type="protein sequence ID" value="GBO29093.1"/>
    <property type="molecule type" value="Genomic_DNA"/>
</dbReference>
<evidence type="ECO:0000313" key="1">
    <source>
        <dbReference type="EMBL" id="GBO29093.1"/>
    </source>
</evidence>
<sequence>MISNEPRFWDPMTQQPMPLPSMPATKGCLGQIKDLNSVKPFYWVILLCYDEKSIETTPLLSGKNNHLERNLAVNIRKIVLFFSKIKRVISKGNYKIHCSKESIRLLKEVDKTVERHCPTR</sequence>
<dbReference type="AlphaFoldDB" id="A0A4Y2VUK6"/>
<organism evidence="1 2">
    <name type="scientific">Araneus ventricosus</name>
    <name type="common">Orbweaver spider</name>
    <name type="synonym">Epeira ventricosa</name>
    <dbReference type="NCBI Taxonomy" id="182803"/>
    <lineage>
        <taxon>Eukaryota</taxon>
        <taxon>Metazoa</taxon>
        <taxon>Ecdysozoa</taxon>
        <taxon>Arthropoda</taxon>
        <taxon>Chelicerata</taxon>
        <taxon>Arachnida</taxon>
        <taxon>Araneae</taxon>
        <taxon>Araneomorphae</taxon>
        <taxon>Entelegynae</taxon>
        <taxon>Araneoidea</taxon>
        <taxon>Araneidae</taxon>
        <taxon>Araneus</taxon>
    </lineage>
</organism>